<keyword evidence="1" id="KW-1133">Transmembrane helix</keyword>
<keyword evidence="1" id="KW-0472">Membrane</keyword>
<protein>
    <recommendedName>
        <fullName evidence="4">G-protein coupled receptors family 1 profile domain-containing protein</fullName>
    </recommendedName>
</protein>
<evidence type="ECO:0000313" key="2">
    <source>
        <dbReference type="EMBL" id="THU84208.1"/>
    </source>
</evidence>
<organism evidence="2 3">
    <name type="scientific">Dendrothele bispora (strain CBS 962.96)</name>
    <dbReference type="NCBI Taxonomy" id="1314807"/>
    <lineage>
        <taxon>Eukaryota</taxon>
        <taxon>Fungi</taxon>
        <taxon>Dikarya</taxon>
        <taxon>Basidiomycota</taxon>
        <taxon>Agaricomycotina</taxon>
        <taxon>Agaricomycetes</taxon>
        <taxon>Agaricomycetidae</taxon>
        <taxon>Agaricales</taxon>
        <taxon>Agaricales incertae sedis</taxon>
        <taxon>Dendrothele</taxon>
    </lineage>
</organism>
<proteinExistence type="predicted"/>
<dbReference type="AlphaFoldDB" id="A0A4S8L7R1"/>
<dbReference type="OrthoDB" id="3038990at2759"/>
<feature type="transmembrane region" description="Helical" evidence="1">
    <location>
        <begin position="221"/>
        <end position="243"/>
    </location>
</feature>
<keyword evidence="3" id="KW-1185">Reference proteome</keyword>
<feature type="non-terminal residue" evidence="2">
    <location>
        <position position="248"/>
    </location>
</feature>
<feature type="transmembrane region" description="Helical" evidence="1">
    <location>
        <begin position="134"/>
        <end position="159"/>
    </location>
</feature>
<evidence type="ECO:0000313" key="3">
    <source>
        <dbReference type="Proteomes" id="UP000297245"/>
    </source>
</evidence>
<reference evidence="2 3" key="1">
    <citation type="journal article" date="2019" name="Nat. Ecol. Evol.">
        <title>Megaphylogeny resolves global patterns of mushroom evolution.</title>
        <authorList>
            <person name="Varga T."/>
            <person name="Krizsan K."/>
            <person name="Foldi C."/>
            <person name="Dima B."/>
            <person name="Sanchez-Garcia M."/>
            <person name="Sanchez-Ramirez S."/>
            <person name="Szollosi G.J."/>
            <person name="Szarkandi J.G."/>
            <person name="Papp V."/>
            <person name="Albert L."/>
            <person name="Andreopoulos W."/>
            <person name="Angelini C."/>
            <person name="Antonin V."/>
            <person name="Barry K.W."/>
            <person name="Bougher N.L."/>
            <person name="Buchanan P."/>
            <person name="Buyck B."/>
            <person name="Bense V."/>
            <person name="Catcheside P."/>
            <person name="Chovatia M."/>
            <person name="Cooper J."/>
            <person name="Damon W."/>
            <person name="Desjardin D."/>
            <person name="Finy P."/>
            <person name="Geml J."/>
            <person name="Haridas S."/>
            <person name="Hughes K."/>
            <person name="Justo A."/>
            <person name="Karasinski D."/>
            <person name="Kautmanova I."/>
            <person name="Kiss B."/>
            <person name="Kocsube S."/>
            <person name="Kotiranta H."/>
            <person name="LaButti K.M."/>
            <person name="Lechner B.E."/>
            <person name="Liimatainen K."/>
            <person name="Lipzen A."/>
            <person name="Lukacs Z."/>
            <person name="Mihaltcheva S."/>
            <person name="Morgado L.N."/>
            <person name="Niskanen T."/>
            <person name="Noordeloos M.E."/>
            <person name="Ohm R.A."/>
            <person name="Ortiz-Santana B."/>
            <person name="Ovrebo C."/>
            <person name="Racz N."/>
            <person name="Riley R."/>
            <person name="Savchenko A."/>
            <person name="Shiryaev A."/>
            <person name="Soop K."/>
            <person name="Spirin V."/>
            <person name="Szebenyi C."/>
            <person name="Tomsovsky M."/>
            <person name="Tulloss R.E."/>
            <person name="Uehling J."/>
            <person name="Grigoriev I.V."/>
            <person name="Vagvolgyi C."/>
            <person name="Papp T."/>
            <person name="Martin F.M."/>
            <person name="Miettinen O."/>
            <person name="Hibbett D.S."/>
            <person name="Nagy L.G."/>
        </authorList>
    </citation>
    <scope>NUCLEOTIDE SEQUENCE [LARGE SCALE GENOMIC DNA]</scope>
    <source>
        <strain evidence="2 3">CBS 962.96</strain>
    </source>
</reference>
<accession>A0A4S8L7R1</accession>
<evidence type="ECO:0000256" key="1">
    <source>
        <dbReference type="SAM" id="Phobius"/>
    </source>
</evidence>
<feature type="transmembrane region" description="Helical" evidence="1">
    <location>
        <begin position="61"/>
        <end position="83"/>
    </location>
</feature>
<name>A0A4S8L7R1_DENBC</name>
<sequence length="248" mass="28884">IVYDILNNLEDELELILRHKIQFPTVIYTIARYAFSFLYLQCDSLPSYTIGLDLKYCQLEHFLYITLFIVANYSITLLFLLRVRAIFYDVPRKQAFFTFLWVLAFGSSILNFFHARSRSLVEPKVCFEEQGEPLYTAVSIAMLLVFDTVVYIAISYRLFQTFFFHEKNRPVFQRTCIFLNGATLPTFSKSLFRDGQLYYLISLLTGSTVFVLFSLPSLSHAQYGAIFLPLYVVSTNIIACWVFRNAKL</sequence>
<keyword evidence="1" id="KW-0812">Transmembrane</keyword>
<feature type="transmembrane region" description="Helical" evidence="1">
    <location>
        <begin position="95"/>
        <end position="114"/>
    </location>
</feature>
<gene>
    <name evidence="2" type="ORF">K435DRAFT_610147</name>
</gene>
<dbReference type="EMBL" id="ML179614">
    <property type="protein sequence ID" value="THU84208.1"/>
    <property type="molecule type" value="Genomic_DNA"/>
</dbReference>
<evidence type="ECO:0008006" key="4">
    <source>
        <dbReference type="Google" id="ProtNLM"/>
    </source>
</evidence>
<feature type="non-terminal residue" evidence="2">
    <location>
        <position position="1"/>
    </location>
</feature>
<dbReference type="Proteomes" id="UP000297245">
    <property type="component" value="Unassembled WGS sequence"/>
</dbReference>
<feature type="transmembrane region" description="Helical" evidence="1">
    <location>
        <begin position="197"/>
        <end position="215"/>
    </location>
</feature>